<dbReference type="InterPro" id="IPR032710">
    <property type="entry name" value="NTF2-like_dom_sf"/>
</dbReference>
<dbReference type="Pfam" id="PF14534">
    <property type="entry name" value="DUF4440"/>
    <property type="match status" value="1"/>
</dbReference>
<sequence length="113" mass="12600">MAFEHHWKTERSFWLDGPEVCESHLAEAACMVFPAPVGILTGTAINESLAEAPRWSEVEFDEESETVSQDTVVLAYRATGQSGDDDPYTAYCSTTYVREGDAWKLLSHQQTPV</sequence>
<gene>
    <name evidence="2" type="ORF">ATO3_07765</name>
</gene>
<protein>
    <recommendedName>
        <fullName evidence="1">DUF4440 domain-containing protein</fullName>
    </recommendedName>
</protein>
<accession>A0A225NNQ7</accession>
<evidence type="ECO:0000313" key="3">
    <source>
        <dbReference type="Proteomes" id="UP000215377"/>
    </source>
</evidence>
<reference evidence="2 3" key="1">
    <citation type="submission" date="2013-04" db="EMBL/GenBank/DDBJ databases">
        <title>Oceanicola sp. 22II1-22F33 Genome Sequencing.</title>
        <authorList>
            <person name="Lai Q."/>
            <person name="Li G."/>
            <person name="Shao Z."/>
        </authorList>
    </citation>
    <scope>NUCLEOTIDE SEQUENCE [LARGE SCALE GENOMIC DNA]</scope>
    <source>
        <strain evidence="2 3">22II1-22F33</strain>
    </source>
</reference>
<proteinExistence type="predicted"/>
<dbReference type="EMBL" id="AQQR01000002">
    <property type="protein sequence ID" value="OWU76055.1"/>
    <property type="molecule type" value="Genomic_DNA"/>
</dbReference>
<dbReference type="Proteomes" id="UP000215377">
    <property type="component" value="Unassembled WGS sequence"/>
</dbReference>
<keyword evidence="3" id="KW-1185">Reference proteome</keyword>
<comment type="caution">
    <text evidence="2">The sequence shown here is derived from an EMBL/GenBank/DDBJ whole genome shotgun (WGS) entry which is preliminary data.</text>
</comment>
<evidence type="ECO:0000313" key="2">
    <source>
        <dbReference type="EMBL" id="OWU76055.1"/>
    </source>
</evidence>
<feature type="domain" description="DUF4440" evidence="1">
    <location>
        <begin position="20"/>
        <end position="105"/>
    </location>
</feature>
<organism evidence="2 3">
    <name type="scientific">Marinibacterium profundimaris</name>
    <dbReference type="NCBI Taxonomy" id="1679460"/>
    <lineage>
        <taxon>Bacteria</taxon>
        <taxon>Pseudomonadati</taxon>
        <taxon>Pseudomonadota</taxon>
        <taxon>Alphaproteobacteria</taxon>
        <taxon>Rhodobacterales</taxon>
        <taxon>Paracoccaceae</taxon>
        <taxon>Marinibacterium</taxon>
    </lineage>
</organism>
<dbReference type="AlphaFoldDB" id="A0A225NNQ7"/>
<dbReference type="Gene3D" id="3.10.450.50">
    <property type="match status" value="1"/>
</dbReference>
<dbReference type="InterPro" id="IPR027843">
    <property type="entry name" value="DUF4440"/>
</dbReference>
<dbReference type="OrthoDB" id="7353854at2"/>
<name>A0A225NNQ7_9RHOB</name>
<evidence type="ECO:0000259" key="1">
    <source>
        <dbReference type="Pfam" id="PF14534"/>
    </source>
</evidence>
<dbReference type="RefSeq" id="WP_088649254.1">
    <property type="nucleotide sequence ID" value="NZ_AQQR01000002.1"/>
</dbReference>
<dbReference type="SUPFAM" id="SSF54427">
    <property type="entry name" value="NTF2-like"/>
    <property type="match status" value="1"/>
</dbReference>